<sequence>MTELDLLILGAGWTGTFLMPLAQSRKLEFAATTTNGREVAGFPTIEFKFDPAAPEEQTRTAIAALPRAKTVLITFPLTGNGPSKFLVESYTATHQTSAATASTSSQFRFIQLGSTGIWQSNGQTFTTDSSPWVSRHSPYNTQNPRAVAEDELISLGGCILNLSGLWGGSRCPKNWIARVAATKEQVKGKTSLHLIHGEDVARAVLTVAAASPQKWEAHGKGQRWMLTDGFVYDWWALLTGWGQENKKEEQEISDHVTWVWESMEETGVKALPRSMEVLGRAYDAKEFWRTWGLVPVKSRV</sequence>
<evidence type="ECO:0000313" key="1">
    <source>
        <dbReference type="EMBL" id="KAK4462110.1"/>
    </source>
</evidence>
<dbReference type="AlphaFoldDB" id="A0AAV9HPV0"/>
<dbReference type="EMBL" id="MU864977">
    <property type="protein sequence ID" value="KAK4462110.1"/>
    <property type="molecule type" value="Genomic_DNA"/>
</dbReference>
<dbReference type="Gene3D" id="3.40.50.720">
    <property type="entry name" value="NAD(P)-binding Rossmann-like Domain"/>
    <property type="match status" value="1"/>
</dbReference>
<keyword evidence="2" id="KW-1185">Reference proteome</keyword>
<proteinExistence type="predicted"/>
<name>A0AAV9HPV0_9PEZI</name>
<reference evidence="1" key="1">
    <citation type="journal article" date="2023" name="Mol. Phylogenet. Evol.">
        <title>Genome-scale phylogeny and comparative genomics of the fungal order Sordariales.</title>
        <authorList>
            <person name="Hensen N."/>
            <person name="Bonometti L."/>
            <person name="Westerberg I."/>
            <person name="Brannstrom I.O."/>
            <person name="Guillou S."/>
            <person name="Cros-Aarteil S."/>
            <person name="Calhoun S."/>
            <person name="Haridas S."/>
            <person name="Kuo A."/>
            <person name="Mondo S."/>
            <person name="Pangilinan J."/>
            <person name="Riley R."/>
            <person name="LaButti K."/>
            <person name="Andreopoulos B."/>
            <person name="Lipzen A."/>
            <person name="Chen C."/>
            <person name="Yan M."/>
            <person name="Daum C."/>
            <person name="Ng V."/>
            <person name="Clum A."/>
            <person name="Steindorff A."/>
            <person name="Ohm R.A."/>
            <person name="Martin F."/>
            <person name="Silar P."/>
            <person name="Natvig D.O."/>
            <person name="Lalanne C."/>
            <person name="Gautier V."/>
            <person name="Ament-Velasquez S.L."/>
            <person name="Kruys A."/>
            <person name="Hutchinson M.I."/>
            <person name="Powell A.J."/>
            <person name="Barry K."/>
            <person name="Miller A.N."/>
            <person name="Grigoriev I.V."/>
            <person name="Debuchy R."/>
            <person name="Gladieux P."/>
            <person name="Hiltunen Thoren M."/>
            <person name="Johannesson H."/>
        </authorList>
    </citation>
    <scope>NUCLEOTIDE SEQUENCE</scope>
    <source>
        <strain evidence="1">PSN324</strain>
    </source>
</reference>
<accession>A0AAV9HPV0</accession>
<dbReference type="PANTHER" id="PTHR40129:SF2">
    <property type="entry name" value="KETOPANTOATE REDUCTASE N-TERMINAL DOMAIN-CONTAINING PROTEIN"/>
    <property type="match status" value="1"/>
</dbReference>
<evidence type="ECO:0008006" key="3">
    <source>
        <dbReference type="Google" id="ProtNLM"/>
    </source>
</evidence>
<dbReference type="SUPFAM" id="SSF51735">
    <property type="entry name" value="NAD(P)-binding Rossmann-fold domains"/>
    <property type="match status" value="1"/>
</dbReference>
<gene>
    <name evidence="1" type="ORF">QBC42DRAFT_201916</name>
</gene>
<evidence type="ECO:0000313" key="2">
    <source>
        <dbReference type="Proteomes" id="UP001321749"/>
    </source>
</evidence>
<dbReference type="InterPro" id="IPR036291">
    <property type="entry name" value="NAD(P)-bd_dom_sf"/>
</dbReference>
<organism evidence="1 2">
    <name type="scientific">Cladorrhinum samala</name>
    <dbReference type="NCBI Taxonomy" id="585594"/>
    <lineage>
        <taxon>Eukaryota</taxon>
        <taxon>Fungi</taxon>
        <taxon>Dikarya</taxon>
        <taxon>Ascomycota</taxon>
        <taxon>Pezizomycotina</taxon>
        <taxon>Sordariomycetes</taxon>
        <taxon>Sordariomycetidae</taxon>
        <taxon>Sordariales</taxon>
        <taxon>Podosporaceae</taxon>
        <taxon>Cladorrhinum</taxon>
    </lineage>
</organism>
<dbReference type="PANTHER" id="PTHR40129">
    <property type="entry name" value="KETOPANTOATE REDUCTASE N-TERMINAL DOMAIN-CONTAINING PROTEIN"/>
    <property type="match status" value="1"/>
</dbReference>
<comment type="caution">
    <text evidence="1">The sequence shown here is derived from an EMBL/GenBank/DDBJ whole genome shotgun (WGS) entry which is preliminary data.</text>
</comment>
<dbReference type="Proteomes" id="UP001321749">
    <property type="component" value="Unassembled WGS sequence"/>
</dbReference>
<reference evidence="1" key="2">
    <citation type="submission" date="2023-06" db="EMBL/GenBank/DDBJ databases">
        <authorList>
            <consortium name="Lawrence Berkeley National Laboratory"/>
            <person name="Mondo S.J."/>
            <person name="Hensen N."/>
            <person name="Bonometti L."/>
            <person name="Westerberg I."/>
            <person name="Brannstrom I.O."/>
            <person name="Guillou S."/>
            <person name="Cros-Aarteil S."/>
            <person name="Calhoun S."/>
            <person name="Haridas S."/>
            <person name="Kuo A."/>
            <person name="Pangilinan J."/>
            <person name="Riley R."/>
            <person name="Labutti K."/>
            <person name="Andreopoulos B."/>
            <person name="Lipzen A."/>
            <person name="Chen C."/>
            <person name="Yanf M."/>
            <person name="Daum C."/>
            <person name="Ng V."/>
            <person name="Clum A."/>
            <person name="Steindorff A."/>
            <person name="Ohm R."/>
            <person name="Martin F."/>
            <person name="Silar P."/>
            <person name="Natvig D."/>
            <person name="Lalanne C."/>
            <person name="Gautier V."/>
            <person name="Ament-Velasquez S.L."/>
            <person name="Kruys A."/>
            <person name="Hutchinson M.I."/>
            <person name="Powell A.J."/>
            <person name="Barry K."/>
            <person name="Miller A.N."/>
            <person name="Grigoriev I.V."/>
            <person name="Debuchy R."/>
            <person name="Gladieux P."/>
            <person name="Thoren M.H."/>
            <person name="Johannesson H."/>
        </authorList>
    </citation>
    <scope>NUCLEOTIDE SEQUENCE</scope>
    <source>
        <strain evidence="1">PSN324</strain>
    </source>
</reference>
<protein>
    <recommendedName>
        <fullName evidence="3">NAD(P)-binding protein</fullName>
    </recommendedName>
</protein>